<evidence type="ECO:0000313" key="1">
    <source>
        <dbReference type="EMBL" id="GAQ77967.1"/>
    </source>
</evidence>
<protein>
    <submittedName>
        <fullName evidence="1">Uncharacterized protein</fullName>
    </submittedName>
</protein>
<reference evidence="1 2" key="1">
    <citation type="journal article" date="2014" name="Nat. Commun.">
        <title>Klebsormidium flaccidum genome reveals primary factors for plant terrestrial adaptation.</title>
        <authorList>
            <person name="Hori K."/>
            <person name="Maruyama F."/>
            <person name="Fujisawa T."/>
            <person name="Togashi T."/>
            <person name="Yamamoto N."/>
            <person name="Seo M."/>
            <person name="Sato S."/>
            <person name="Yamada T."/>
            <person name="Mori H."/>
            <person name="Tajima N."/>
            <person name="Moriyama T."/>
            <person name="Ikeuchi M."/>
            <person name="Watanabe M."/>
            <person name="Wada H."/>
            <person name="Kobayashi K."/>
            <person name="Saito M."/>
            <person name="Masuda T."/>
            <person name="Sasaki-Sekimoto Y."/>
            <person name="Mashiguchi K."/>
            <person name="Awai K."/>
            <person name="Shimojima M."/>
            <person name="Masuda S."/>
            <person name="Iwai M."/>
            <person name="Nobusawa T."/>
            <person name="Narise T."/>
            <person name="Kondo S."/>
            <person name="Saito H."/>
            <person name="Sato R."/>
            <person name="Murakawa M."/>
            <person name="Ihara Y."/>
            <person name="Oshima-Yamada Y."/>
            <person name="Ohtaka K."/>
            <person name="Satoh M."/>
            <person name="Sonobe K."/>
            <person name="Ishii M."/>
            <person name="Ohtani R."/>
            <person name="Kanamori-Sato M."/>
            <person name="Honoki R."/>
            <person name="Miyazaki D."/>
            <person name="Mochizuki H."/>
            <person name="Umetsu J."/>
            <person name="Higashi K."/>
            <person name="Shibata D."/>
            <person name="Kamiya Y."/>
            <person name="Sato N."/>
            <person name="Nakamura Y."/>
            <person name="Tabata S."/>
            <person name="Ida S."/>
            <person name="Kurokawa K."/>
            <person name="Ohta H."/>
        </authorList>
    </citation>
    <scope>NUCLEOTIDE SEQUENCE [LARGE SCALE GENOMIC DNA]</scope>
    <source>
        <strain evidence="1 2">NIES-2285</strain>
    </source>
</reference>
<evidence type="ECO:0000313" key="2">
    <source>
        <dbReference type="Proteomes" id="UP000054558"/>
    </source>
</evidence>
<dbReference type="OrthoDB" id="2012651at2759"/>
<dbReference type="OMA" id="EIMLLVH"/>
<proteinExistence type="predicted"/>
<accession>A0A0U9HPW9</accession>
<organism evidence="1 2">
    <name type="scientific">Klebsormidium nitens</name>
    <name type="common">Green alga</name>
    <name type="synonym">Ulothrix nitens</name>
    <dbReference type="NCBI Taxonomy" id="105231"/>
    <lineage>
        <taxon>Eukaryota</taxon>
        <taxon>Viridiplantae</taxon>
        <taxon>Streptophyta</taxon>
        <taxon>Klebsormidiophyceae</taxon>
        <taxon>Klebsormidiales</taxon>
        <taxon>Klebsormidiaceae</taxon>
        <taxon>Klebsormidium</taxon>
    </lineage>
</organism>
<dbReference type="Gene3D" id="3.90.228.10">
    <property type="match status" value="1"/>
</dbReference>
<dbReference type="Proteomes" id="UP000054558">
    <property type="component" value="Unassembled WGS sequence"/>
</dbReference>
<dbReference type="EMBL" id="DF236955">
    <property type="protein sequence ID" value="GAQ77967.1"/>
    <property type="molecule type" value="Genomic_DNA"/>
</dbReference>
<dbReference type="SUPFAM" id="SSF56399">
    <property type="entry name" value="ADP-ribosylation"/>
    <property type="match status" value="1"/>
</dbReference>
<name>A0A0U9HPW9_KLENI</name>
<sequence length="228" mass="25791">MVELPSMTKTDTVTGRTSEIRIACPLDAAGIAAAIAKAEHAQKKLVLHDLVESLRAPEHIEDLVKGDGGNGLELVGQRPNPYLDRESDQYQRFLDTLAQHMHDLKEMLVNESGQKRRRAEPPIEHVFHGTRPENLDSIVRDGMDPRLRRAKRDYFATKPAYSLDFTNPYLGSYFARHFPGPDGPQKLLVFLVLTLPVGFLRKEGNDAVVVMDKVEYELPIFEVTVRYK</sequence>
<keyword evidence="2" id="KW-1185">Reference proteome</keyword>
<dbReference type="AlphaFoldDB" id="A0A0U9HPW9"/>
<gene>
    <name evidence="1" type="ORF">KFL_000060320</name>
</gene>